<keyword evidence="2" id="KW-1133">Transmembrane helix</keyword>
<keyword evidence="2" id="KW-0472">Membrane</keyword>
<protein>
    <recommendedName>
        <fullName evidence="5">YtxH domain-containing protein</fullName>
    </recommendedName>
</protein>
<gene>
    <name evidence="3" type="ORF">JF888_10165</name>
</gene>
<evidence type="ECO:0000256" key="1">
    <source>
        <dbReference type="SAM" id="MobiDB-lite"/>
    </source>
</evidence>
<evidence type="ECO:0008006" key="5">
    <source>
        <dbReference type="Google" id="ProtNLM"/>
    </source>
</evidence>
<accession>A0A934K870</accession>
<dbReference type="Proteomes" id="UP000620075">
    <property type="component" value="Unassembled WGS sequence"/>
</dbReference>
<dbReference type="EMBL" id="JAEKNQ010000038">
    <property type="protein sequence ID" value="MBJ7603536.1"/>
    <property type="molecule type" value="Genomic_DNA"/>
</dbReference>
<keyword evidence="2" id="KW-0812">Transmembrane</keyword>
<feature type="transmembrane region" description="Helical" evidence="2">
    <location>
        <begin position="12"/>
        <end position="33"/>
    </location>
</feature>
<name>A0A934K870_9BACT</name>
<evidence type="ECO:0000256" key="2">
    <source>
        <dbReference type="SAM" id="Phobius"/>
    </source>
</evidence>
<organism evidence="3 4">
    <name type="scientific">Candidatus Dormiibacter inghamiae</name>
    <dbReference type="NCBI Taxonomy" id="3127013"/>
    <lineage>
        <taxon>Bacteria</taxon>
        <taxon>Bacillati</taxon>
        <taxon>Candidatus Dormiibacterota</taxon>
        <taxon>Candidatus Dormibacteria</taxon>
        <taxon>Candidatus Dormibacterales</taxon>
        <taxon>Candidatus Dormibacteraceae</taxon>
        <taxon>Candidatus Dormiibacter</taxon>
    </lineage>
</organism>
<evidence type="ECO:0000313" key="4">
    <source>
        <dbReference type="Proteomes" id="UP000620075"/>
    </source>
</evidence>
<evidence type="ECO:0000313" key="3">
    <source>
        <dbReference type="EMBL" id="MBJ7603536.1"/>
    </source>
</evidence>
<feature type="region of interest" description="Disordered" evidence="1">
    <location>
        <begin position="78"/>
        <end position="110"/>
    </location>
</feature>
<reference evidence="3 4" key="1">
    <citation type="submission" date="2020-10" db="EMBL/GenBank/DDBJ databases">
        <title>Ca. Dormibacterota MAGs.</title>
        <authorList>
            <person name="Montgomery K."/>
        </authorList>
    </citation>
    <scope>NUCLEOTIDE SEQUENCE [LARGE SCALE GENOMIC DNA]</scope>
    <source>
        <strain evidence="3">SC8811_S16_3</strain>
    </source>
</reference>
<sequence>MSDSNSGGGFSFGFFLGLVVGAGGAIYLATGPAREQVAELRQRTIELRGTAREAAVDPESPVRRAIADGVAAARRRRQELEQAAATAKGSTETAGQRELGGDIQGTVSDA</sequence>
<dbReference type="RefSeq" id="WP_338179722.1">
    <property type="nucleotide sequence ID" value="NZ_JAEKNQ010000038.1"/>
</dbReference>
<dbReference type="AlphaFoldDB" id="A0A934K870"/>
<proteinExistence type="predicted"/>
<comment type="caution">
    <text evidence="3">The sequence shown here is derived from an EMBL/GenBank/DDBJ whole genome shotgun (WGS) entry which is preliminary data.</text>
</comment>